<dbReference type="PRINTS" id="PR00728">
    <property type="entry name" value="SIGNALPTASE"/>
</dbReference>
<dbReference type="GO" id="GO:0009003">
    <property type="term" value="F:signal peptidase activity"/>
    <property type="evidence" value="ECO:0007669"/>
    <property type="project" value="UniProtKB-EC"/>
</dbReference>
<dbReference type="EC" id="3.4.21.89" evidence="4 15"/>
<dbReference type="PANTHER" id="PTHR10806">
    <property type="entry name" value="SIGNAL PEPTIDASE COMPLEX CATALYTIC SUBUNIT SEC11"/>
    <property type="match status" value="1"/>
</dbReference>
<evidence type="ECO:0000256" key="11">
    <source>
        <dbReference type="ARBA" id="ARBA00022989"/>
    </source>
</evidence>
<sequence length="124" mass="13900">MTSSFMLYRALSLLTDSSSPIVVVVSESMAPAFHRGDILFLWNRTPVISAGDIPVVWFKGRELPMVHRAIRVHWKQQLGSEKFVQHVLTKGDNNQVDDVSLYPPGRQTVLRDEVVGLNETAISP</sequence>
<evidence type="ECO:0000256" key="14">
    <source>
        <dbReference type="ARBA" id="ARBA00047037"/>
    </source>
</evidence>
<evidence type="ECO:0000256" key="1">
    <source>
        <dbReference type="ARBA" id="ARBA00000677"/>
    </source>
</evidence>
<accession>A0A6A6BF59</accession>
<comment type="catalytic activity">
    <reaction evidence="1 15">
        <text>Cleavage of hydrophobic, N-terminal signal or leader sequences from secreted and periplasmic proteins.</text>
        <dbReference type="EC" id="3.4.21.89"/>
    </reaction>
</comment>
<evidence type="ECO:0000256" key="9">
    <source>
        <dbReference type="ARBA" id="ARBA00022824"/>
    </source>
</evidence>
<evidence type="ECO:0000256" key="13">
    <source>
        <dbReference type="ARBA" id="ARBA00045533"/>
    </source>
</evidence>
<evidence type="ECO:0000256" key="2">
    <source>
        <dbReference type="ARBA" id="ARBA00004648"/>
    </source>
</evidence>
<dbReference type="OrthoDB" id="10257561at2759"/>
<evidence type="ECO:0000313" key="16">
    <source>
        <dbReference type="EMBL" id="KAF2142809.1"/>
    </source>
</evidence>
<keyword evidence="8 15" id="KW-0378">Hydrolase</keyword>
<dbReference type="GeneID" id="54299513"/>
<dbReference type="InterPro" id="IPR001733">
    <property type="entry name" value="Peptidase_S26B"/>
</dbReference>
<evidence type="ECO:0000256" key="7">
    <source>
        <dbReference type="ARBA" id="ARBA00022692"/>
    </source>
</evidence>
<protein>
    <recommendedName>
        <fullName evidence="5 15">Signal peptidase complex catalytic subunit SEC11</fullName>
        <ecNumber evidence="4 15">3.4.21.89</ecNumber>
    </recommendedName>
</protein>
<evidence type="ECO:0000256" key="4">
    <source>
        <dbReference type="ARBA" id="ARBA00013208"/>
    </source>
</evidence>
<gene>
    <name evidence="16" type="ORF">K452DRAFT_297341</name>
</gene>
<dbReference type="Proteomes" id="UP000799438">
    <property type="component" value="Unassembled WGS sequence"/>
</dbReference>
<evidence type="ECO:0000313" key="17">
    <source>
        <dbReference type="Proteomes" id="UP000799438"/>
    </source>
</evidence>
<reference evidence="16" key="1">
    <citation type="journal article" date="2020" name="Stud. Mycol.">
        <title>101 Dothideomycetes genomes: a test case for predicting lifestyles and emergence of pathogens.</title>
        <authorList>
            <person name="Haridas S."/>
            <person name="Albert R."/>
            <person name="Binder M."/>
            <person name="Bloem J."/>
            <person name="Labutti K."/>
            <person name="Salamov A."/>
            <person name="Andreopoulos B."/>
            <person name="Baker S."/>
            <person name="Barry K."/>
            <person name="Bills G."/>
            <person name="Bluhm B."/>
            <person name="Cannon C."/>
            <person name="Castanera R."/>
            <person name="Culley D."/>
            <person name="Daum C."/>
            <person name="Ezra D."/>
            <person name="Gonzalez J."/>
            <person name="Henrissat B."/>
            <person name="Kuo A."/>
            <person name="Liang C."/>
            <person name="Lipzen A."/>
            <person name="Lutzoni F."/>
            <person name="Magnuson J."/>
            <person name="Mondo S."/>
            <person name="Nolan M."/>
            <person name="Ohm R."/>
            <person name="Pangilinan J."/>
            <person name="Park H.-J."/>
            <person name="Ramirez L."/>
            <person name="Alfaro M."/>
            <person name="Sun H."/>
            <person name="Tritt A."/>
            <person name="Yoshinaga Y."/>
            <person name="Zwiers L.-H."/>
            <person name="Turgeon B."/>
            <person name="Goodwin S."/>
            <person name="Spatafora J."/>
            <person name="Crous P."/>
            <person name="Grigoriev I."/>
        </authorList>
    </citation>
    <scope>NUCLEOTIDE SEQUENCE</scope>
    <source>
        <strain evidence="16">CBS 121167</strain>
    </source>
</reference>
<keyword evidence="11" id="KW-1133">Transmembrane helix</keyword>
<dbReference type="InterPro" id="IPR019756">
    <property type="entry name" value="Pept_S26A_signal_pept_1_Ser-AS"/>
</dbReference>
<keyword evidence="9 15" id="KW-0256">Endoplasmic reticulum</keyword>
<keyword evidence="10" id="KW-0735">Signal-anchor</keyword>
<dbReference type="InterPro" id="IPR019758">
    <property type="entry name" value="Pept_S26A_signal_pept_1_CS"/>
</dbReference>
<evidence type="ECO:0000256" key="3">
    <source>
        <dbReference type="ARBA" id="ARBA00011035"/>
    </source>
</evidence>
<comment type="similarity">
    <text evidence="3 15">Belongs to the peptidase S26B family.</text>
</comment>
<dbReference type="NCBIfam" id="TIGR02228">
    <property type="entry name" value="sigpep_I_arch"/>
    <property type="match status" value="1"/>
</dbReference>
<comment type="subunit">
    <text evidence="14">Component of the signal peptidase complex (SPC) composed of a catalytic subunit SEC11 and three accessory subunits SPC1, SPC2 and SPC3. The complex induces a local thinning of the ER membrane which is used to measure the length of the signal peptide (SP) h-region of protein substrates. This ensures the selectivity of the complex towards h-regions shorter than 18-20 amino acids. SPC associates with the translocon complex.</text>
</comment>
<dbReference type="EMBL" id="ML995483">
    <property type="protein sequence ID" value="KAF2142809.1"/>
    <property type="molecule type" value="Genomic_DNA"/>
</dbReference>
<dbReference type="RefSeq" id="XP_033398521.1">
    <property type="nucleotide sequence ID" value="XM_033542016.1"/>
</dbReference>
<dbReference type="SUPFAM" id="SSF51306">
    <property type="entry name" value="LexA/Signal peptidase"/>
    <property type="match status" value="1"/>
</dbReference>
<dbReference type="GO" id="GO:0006465">
    <property type="term" value="P:signal peptide processing"/>
    <property type="evidence" value="ECO:0007669"/>
    <property type="project" value="UniProtKB-UniRule"/>
</dbReference>
<dbReference type="AlphaFoldDB" id="A0A6A6BF59"/>
<evidence type="ECO:0000256" key="12">
    <source>
        <dbReference type="ARBA" id="ARBA00023136"/>
    </source>
</evidence>
<comment type="function">
    <text evidence="13">Catalytic component of the signal peptidase complex (SPC) which catalyzes the cleavage of N-terminal signal sequences from nascent proteins as they are translocated into the lumen of the endoplasmic reticulum. Specifically cleaves N-terminal signal peptides that contain a hydrophobic alpha-helix (h-region) shorter than 18-20 amino acids.</text>
</comment>
<dbReference type="PROSITE" id="PS00761">
    <property type="entry name" value="SPASE_I_3"/>
    <property type="match status" value="1"/>
</dbReference>
<name>A0A6A6BF59_9PEZI</name>
<keyword evidence="6 15" id="KW-0645">Protease</keyword>
<evidence type="ECO:0000256" key="15">
    <source>
        <dbReference type="RuleBase" id="RU362047"/>
    </source>
</evidence>
<evidence type="ECO:0000256" key="6">
    <source>
        <dbReference type="ARBA" id="ARBA00022670"/>
    </source>
</evidence>
<dbReference type="GO" id="GO:0004252">
    <property type="term" value="F:serine-type endopeptidase activity"/>
    <property type="evidence" value="ECO:0007669"/>
    <property type="project" value="InterPro"/>
</dbReference>
<evidence type="ECO:0000256" key="5">
    <source>
        <dbReference type="ARBA" id="ARBA00019685"/>
    </source>
</evidence>
<keyword evidence="12" id="KW-0472">Membrane</keyword>
<keyword evidence="7" id="KW-0812">Transmembrane</keyword>
<organism evidence="16 17">
    <name type="scientific">Aplosporella prunicola CBS 121167</name>
    <dbReference type="NCBI Taxonomy" id="1176127"/>
    <lineage>
        <taxon>Eukaryota</taxon>
        <taxon>Fungi</taxon>
        <taxon>Dikarya</taxon>
        <taxon>Ascomycota</taxon>
        <taxon>Pezizomycotina</taxon>
        <taxon>Dothideomycetes</taxon>
        <taxon>Dothideomycetes incertae sedis</taxon>
        <taxon>Botryosphaeriales</taxon>
        <taxon>Aplosporellaceae</taxon>
        <taxon>Aplosporella</taxon>
    </lineage>
</organism>
<dbReference type="InterPro" id="IPR036286">
    <property type="entry name" value="LexA/Signal_pep-like_sf"/>
</dbReference>
<dbReference type="PROSITE" id="PS00501">
    <property type="entry name" value="SPASE_I_1"/>
    <property type="match status" value="1"/>
</dbReference>
<keyword evidence="17" id="KW-1185">Reference proteome</keyword>
<proteinExistence type="inferred from homology"/>
<dbReference type="PANTHER" id="PTHR10806:SF6">
    <property type="entry name" value="SIGNAL PEPTIDASE COMPLEX CATALYTIC SUBUNIT SEC11"/>
    <property type="match status" value="1"/>
</dbReference>
<comment type="subcellular location">
    <subcellularLocation>
        <location evidence="2">Endoplasmic reticulum membrane</location>
        <topology evidence="2">Single-pass type II membrane protein</topology>
    </subcellularLocation>
</comment>
<dbReference type="GO" id="GO:0005787">
    <property type="term" value="C:signal peptidase complex"/>
    <property type="evidence" value="ECO:0007669"/>
    <property type="project" value="TreeGrafter"/>
</dbReference>
<evidence type="ECO:0000256" key="10">
    <source>
        <dbReference type="ARBA" id="ARBA00022968"/>
    </source>
</evidence>
<evidence type="ECO:0000256" key="8">
    <source>
        <dbReference type="ARBA" id="ARBA00022801"/>
    </source>
</evidence>
<dbReference type="CDD" id="cd06462">
    <property type="entry name" value="Peptidase_S24_S26"/>
    <property type="match status" value="1"/>
</dbReference>